<name>A0A1X2I4T6_9FUNG</name>
<proteinExistence type="predicted"/>
<accession>A0A1X2I4T6</accession>
<gene>
    <name evidence="2" type="ORF">BCR42DRAFT_123709</name>
</gene>
<protein>
    <recommendedName>
        <fullName evidence="1">E3 UFM1-protein ligase-like C-terminal domain-containing protein</fullName>
    </recommendedName>
</protein>
<evidence type="ECO:0000259" key="1">
    <source>
        <dbReference type="Pfam" id="PF25041"/>
    </source>
</evidence>
<keyword evidence="3" id="KW-1185">Reference proteome</keyword>
<sequence length="140" mass="15048">MFRAQLSQQLETTSVTETTAPSLLHLTTLLCFQALHGLPLNVSGKYVPTILKHLASRLTSIDTNECGDSGDNLLSTKGNHILKQLGDAEAMIMAGWKNSTDSSNSSDNIMDLEAIHSVRQLGLDLCQTPPSLSLDPPTST</sequence>
<dbReference type="EMBL" id="MCGE01000028">
    <property type="protein sequence ID" value="ORZ09302.1"/>
    <property type="molecule type" value="Genomic_DNA"/>
</dbReference>
<dbReference type="STRING" id="90262.A0A1X2I4T6"/>
<dbReference type="Proteomes" id="UP000193560">
    <property type="component" value="Unassembled WGS sequence"/>
</dbReference>
<dbReference type="InterPro" id="IPR056761">
    <property type="entry name" value="Ufl1-like_C"/>
</dbReference>
<dbReference type="OrthoDB" id="10258297at2759"/>
<dbReference type="Pfam" id="PF25041">
    <property type="entry name" value="UFL1_C"/>
    <property type="match status" value="1"/>
</dbReference>
<reference evidence="2 3" key="1">
    <citation type="submission" date="2016-07" db="EMBL/GenBank/DDBJ databases">
        <title>Pervasive Adenine N6-methylation of Active Genes in Fungi.</title>
        <authorList>
            <consortium name="DOE Joint Genome Institute"/>
            <person name="Mondo S.J."/>
            <person name="Dannebaum R.O."/>
            <person name="Kuo R.C."/>
            <person name="Labutti K."/>
            <person name="Haridas S."/>
            <person name="Kuo A."/>
            <person name="Salamov A."/>
            <person name="Ahrendt S.R."/>
            <person name="Lipzen A."/>
            <person name="Sullivan W."/>
            <person name="Andreopoulos W.B."/>
            <person name="Clum A."/>
            <person name="Lindquist E."/>
            <person name="Daum C."/>
            <person name="Ramamoorthy G.K."/>
            <person name="Gryganskyi A."/>
            <person name="Culley D."/>
            <person name="Magnuson J.K."/>
            <person name="James T.Y."/>
            <person name="O'Malley M.A."/>
            <person name="Stajich J.E."/>
            <person name="Spatafora J.W."/>
            <person name="Visel A."/>
            <person name="Grigoriev I.V."/>
        </authorList>
    </citation>
    <scope>NUCLEOTIDE SEQUENCE [LARGE SCALE GENOMIC DNA]</scope>
    <source>
        <strain evidence="2 3">NRRL 1336</strain>
    </source>
</reference>
<comment type="caution">
    <text evidence="2">The sequence shown here is derived from an EMBL/GenBank/DDBJ whole genome shotgun (WGS) entry which is preliminary data.</text>
</comment>
<evidence type="ECO:0000313" key="3">
    <source>
        <dbReference type="Proteomes" id="UP000193560"/>
    </source>
</evidence>
<feature type="domain" description="E3 UFM1-protein ligase-like C-terminal" evidence="1">
    <location>
        <begin position="3"/>
        <end position="59"/>
    </location>
</feature>
<dbReference type="AlphaFoldDB" id="A0A1X2I4T6"/>
<organism evidence="2 3">
    <name type="scientific">Absidia repens</name>
    <dbReference type="NCBI Taxonomy" id="90262"/>
    <lineage>
        <taxon>Eukaryota</taxon>
        <taxon>Fungi</taxon>
        <taxon>Fungi incertae sedis</taxon>
        <taxon>Mucoromycota</taxon>
        <taxon>Mucoromycotina</taxon>
        <taxon>Mucoromycetes</taxon>
        <taxon>Mucorales</taxon>
        <taxon>Cunninghamellaceae</taxon>
        <taxon>Absidia</taxon>
    </lineage>
</organism>
<evidence type="ECO:0000313" key="2">
    <source>
        <dbReference type="EMBL" id="ORZ09302.1"/>
    </source>
</evidence>